<organism evidence="2 3">
    <name type="scientific">Desulfonema limicola</name>
    <dbReference type="NCBI Taxonomy" id="45656"/>
    <lineage>
        <taxon>Bacteria</taxon>
        <taxon>Pseudomonadati</taxon>
        <taxon>Thermodesulfobacteriota</taxon>
        <taxon>Desulfobacteria</taxon>
        <taxon>Desulfobacterales</taxon>
        <taxon>Desulfococcaceae</taxon>
        <taxon>Desulfonema</taxon>
    </lineage>
</organism>
<keyword evidence="1" id="KW-0812">Transmembrane</keyword>
<name>A0A975B8B0_9BACT</name>
<dbReference type="InterPro" id="IPR007165">
    <property type="entry name" value="Phage_holin_4_2"/>
</dbReference>
<keyword evidence="1" id="KW-0472">Membrane</keyword>
<keyword evidence="3" id="KW-1185">Reference proteome</keyword>
<evidence type="ECO:0000313" key="3">
    <source>
        <dbReference type="Proteomes" id="UP000663720"/>
    </source>
</evidence>
<keyword evidence="1" id="KW-1133">Transmembrane helix</keyword>
<feature type="transmembrane region" description="Helical" evidence="1">
    <location>
        <begin position="30"/>
        <end position="50"/>
    </location>
</feature>
<evidence type="ECO:0000256" key="1">
    <source>
        <dbReference type="SAM" id="Phobius"/>
    </source>
</evidence>
<dbReference type="RefSeq" id="WP_207692221.1">
    <property type="nucleotide sequence ID" value="NZ_CP061799.1"/>
</dbReference>
<dbReference type="PANTHER" id="PTHR37309">
    <property type="entry name" value="SLR0284 PROTEIN"/>
    <property type="match status" value="1"/>
</dbReference>
<feature type="transmembrane region" description="Helical" evidence="1">
    <location>
        <begin position="7"/>
        <end position="24"/>
    </location>
</feature>
<proteinExistence type="predicted"/>
<feature type="transmembrane region" description="Helical" evidence="1">
    <location>
        <begin position="88"/>
        <end position="110"/>
    </location>
</feature>
<evidence type="ECO:0000313" key="2">
    <source>
        <dbReference type="EMBL" id="QTA80588.1"/>
    </source>
</evidence>
<dbReference type="KEGG" id="dli:dnl_28970"/>
<reference evidence="2" key="1">
    <citation type="journal article" date="2021" name="Microb. Physiol.">
        <title>Proteogenomic Insights into the Physiology of Marine, Sulfate-Reducing, Filamentous Desulfonema limicola and Desulfonema magnum.</title>
        <authorList>
            <person name="Schnaars V."/>
            <person name="Wohlbrand L."/>
            <person name="Scheve S."/>
            <person name="Hinrichs C."/>
            <person name="Reinhardt R."/>
            <person name="Rabus R."/>
        </authorList>
    </citation>
    <scope>NUCLEOTIDE SEQUENCE</scope>
    <source>
        <strain evidence="2">5ac10</strain>
    </source>
</reference>
<feature type="transmembrane region" description="Helical" evidence="1">
    <location>
        <begin position="57"/>
        <end position="76"/>
    </location>
</feature>
<dbReference type="PANTHER" id="PTHR37309:SF1">
    <property type="entry name" value="SLR0284 PROTEIN"/>
    <property type="match status" value="1"/>
</dbReference>
<protein>
    <submittedName>
        <fullName evidence="2">Phage holin domain-containing protein</fullName>
    </submittedName>
</protein>
<dbReference type="Pfam" id="PF04020">
    <property type="entry name" value="Phage_holin_4_2"/>
    <property type="match status" value="1"/>
</dbReference>
<dbReference type="Proteomes" id="UP000663720">
    <property type="component" value="Chromosome"/>
</dbReference>
<sequence length="111" mass="12670">MNHLWNILLLSAAVFIVASLMPTIKIKNYWTALAAAVVYSLVNFLIGWLLRFFAMPFIFITFGLFTFVVNAFLLWITDKLLDDFEIDGIFSTLIGAFLITLINSGLRWMLS</sequence>
<gene>
    <name evidence="2" type="ORF">dnl_28970</name>
</gene>
<dbReference type="EMBL" id="CP061799">
    <property type="protein sequence ID" value="QTA80588.1"/>
    <property type="molecule type" value="Genomic_DNA"/>
</dbReference>
<accession>A0A975B8B0</accession>
<dbReference type="AlphaFoldDB" id="A0A975B8B0"/>